<keyword evidence="2" id="KW-1185">Reference proteome</keyword>
<dbReference type="AlphaFoldDB" id="A0ABD5XUT5"/>
<gene>
    <name evidence="1" type="ORF">ACFQRB_10550</name>
</gene>
<evidence type="ECO:0000313" key="2">
    <source>
        <dbReference type="Proteomes" id="UP001596368"/>
    </source>
</evidence>
<dbReference type="EMBL" id="JBHSZG010000001">
    <property type="protein sequence ID" value="MFC7136810.1"/>
    <property type="molecule type" value="Genomic_DNA"/>
</dbReference>
<sequence length="63" mass="6787">MPTADLRVTVDGIERRPAWGAARIAEGDAGTVRADPGSRVSLLWDRSRVDTVVLARWTLPATG</sequence>
<dbReference type="Proteomes" id="UP001596368">
    <property type="component" value="Unassembled WGS sequence"/>
</dbReference>
<organism evidence="1 2">
    <name type="scientific">Halobaculum litoreum</name>
    <dbReference type="NCBI Taxonomy" id="3031998"/>
    <lineage>
        <taxon>Archaea</taxon>
        <taxon>Methanobacteriati</taxon>
        <taxon>Methanobacteriota</taxon>
        <taxon>Stenosarchaea group</taxon>
        <taxon>Halobacteria</taxon>
        <taxon>Halobacteriales</taxon>
        <taxon>Haloferacaceae</taxon>
        <taxon>Halobaculum</taxon>
    </lineage>
</organism>
<protein>
    <submittedName>
        <fullName evidence="1">Uncharacterized protein</fullName>
    </submittedName>
</protein>
<dbReference type="GeneID" id="81121405"/>
<evidence type="ECO:0000313" key="1">
    <source>
        <dbReference type="EMBL" id="MFC7136810.1"/>
    </source>
</evidence>
<comment type="caution">
    <text evidence="1">The sequence shown here is derived from an EMBL/GenBank/DDBJ whole genome shotgun (WGS) entry which is preliminary data.</text>
</comment>
<name>A0ABD5XUT5_9EURY</name>
<reference evidence="1 2" key="1">
    <citation type="journal article" date="2019" name="Int. J. Syst. Evol. Microbiol.">
        <title>The Global Catalogue of Microorganisms (GCM) 10K type strain sequencing project: providing services to taxonomists for standard genome sequencing and annotation.</title>
        <authorList>
            <consortium name="The Broad Institute Genomics Platform"/>
            <consortium name="The Broad Institute Genome Sequencing Center for Infectious Disease"/>
            <person name="Wu L."/>
            <person name="Ma J."/>
        </authorList>
    </citation>
    <scope>NUCLEOTIDE SEQUENCE [LARGE SCALE GENOMIC DNA]</scope>
    <source>
        <strain evidence="1 2">DT92</strain>
    </source>
</reference>
<proteinExistence type="predicted"/>
<dbReference type="RefSeq" id="WP_284014187.1">
    <property type="nucleotide sequence ID" value="NZ_CP126156.1"/>
</dbReference>
<accession>A0ABD5XUT5</accession>